<keyword evidence="2 5" id="KW-0812">Transmembrane</keyword>
<comment type="caution">
    <text evidence="6">The sequence shown here is derived from an EMBL/GenBank/DDBJ whole genome shotgun (WGS) entry which is preliminary data.</text>
</comment>
<dbReference type="OrthoDB" id="3385086at2"/>
<dbReference type="InterPro" id="IPR032808">
    <property type="entry name" value="DoxX"/>
</dbReference>
<dbReference type="AlphaFoldDB" id="A0A2G5K1V9"/>
<protein>
    <recommendedName>
        <fullName evidence="8">DoxX family protein</fullName>
    </recommendedName>
</protein>
<reference evidence="6 7" key="1">
    <citation type="submission" date="2016-08" db="EMBL/GenBank/DDBJ databases">
        <title>Draft genome of Amylibacter sp. strain 4G11.</title>
        <authorList>
            <person name="Wong S.-K."/>
            <person name="Hamasaki K."/>
            <person name="Yoshizawa S."/>
        </authorList>
    </citation>
    <scope>NUCLEOTIDE SEQUENCE [LARGE SCALE GENOMIC DNA]</scope>
    <source>
        <strain evidence="6 7">4G11</strain>
    </source>
</reference>
<gene>
    <name evidence="6" type="ORF">BFP76_08285</name>
</gene>
<keyword evidence="3 5" id="KW-1133">Transmembrane helix</keyword>
<evidence type="ECO:0000313" key="6">
    <source>
        <dbReference type="EMBL" id="PIB23526.1"/>
    </source>
</evidence>
<dbReference type="EMBL" id="MDGM01000013">
    <property type="protein sequence ID" value="PIB23526.1"/>
    <property type="molecule type" value="Genomic_DNA"/>
</dbReference>
<evidence type="ECO:0000256" key="4">
    <source>
        <dbReference type="ARBA" id="ARBA00023136"/>
    </source>
</evidence>
<proteinExistence type="predicted"/>
<evidence type="ECO:0000256" key="5">
    <source>
        <dbReference type="SAM" id="Phobius"/>
    </source>
</evidence>
<keyword evidence="4 5" id="KW-0472">Membrane</keyword>
<feature type="transmembrane region" description="Helical" evidence="5">
    <location>
        <begin position="68"/>
        <end position="84"/>
    </location>
</feature>
<name>A0A2G5K1V9_9RHOB</name>
<organism evidence="6 7">
    <name type="scientific">Paramylibacter kogurei</name>
    <dbReference type="NCBI Taxonomy" id="1889778"/>
    <lineage>
        <taxon>Bacteria</taxon>
        <taxon>Pseudomonadati</taxon>
        <taxon>Pseudomonadota</taxon>
        <taxon>Alphaproteobacteria</taxon>
        <taxon>Rhodobacterales</taxon>
        <taxon>Paracoccaceae</taxon>
        <taxon>Paramylibacter</taxon>
    </lineage>
</organism>
<keyword evidence="7" id="KW-1185">Reference proteome</keyword>
<dbReference type="Proteomes" id="UP000231516">
    <property type="component" value="Unassembled WGS sequence"/>
</dbReference>
<dbReference type="GO" id="GO:0016020">
    <property type="term" value="C:membrane"/>
    <property type="evidence" value="ECO:0007669"/>
    <property type="project" value="UniProtKB-SubCell"/>
</dbReference>
<evidence type="ECO:0000256" key="3">
    <source>
        <dbReference type="ARBA" id="ARBA00022989"/>
    </source>
</evidence>
<dbReference type="Pfam" id="PF13564">
    <property type="entry name" value="DoxX_2"/>
    <property type="match status" value="1"/>
</dbReference>
<evidence type="ECO:0000256" key="1">
    <source>
        <dbReference type="ARBA" id="ARBA00004141"/>
    </source>
</evidence>
<accession>A0A2G5K1V9</accession>
<dbReference type="RefSeq" id="WP_099594288.1">
    <property type="nucleotide sequence ID" value="NZ_MDGM01000013.1"/>
</dbReference>
<comment type="subcellular location">
    <subcellularLocation>
        <location evidence="1">Membrane</location>
        <topology evidence="1">Multi-pass membrane protein</topology>
    </subcellularLocation>
</comment>
<evidence type="ECO:0000313" key="7">
    <source>
        <dbReference type="Proteomes" id="UP000231516"/>
    </source>
</evidence>
<feature type="transmembrane region" description="Helical" evidence="5">
    <location>
        <begin position="43"/>
        <end position="61"/>
    </location>
</feature>
<sequence length="117" mass="12734">MPPILPNIPKIIISLVLLAAGIGKLSGNPMMLESFTKLGLPEWFGAFIGTCEVAGAIGIWIRRMAAPAALGIAFIMVGAMYYHLSHTPMQQGIPALVIFLCAIYTFVRERYHAFWAG</sequence>
<feature type="transmembrane region" description="Helical" evidence="5">
    <location>
        <begin position="90"/>
        <end position="107"/>
    </location>
</feature>
<evidence type="ECO:0008006" key="8">
    <source>
        <dbReference type="Google" id="ProtNLM"/>
    </source>
</evidence>
<evidence type="ECO:0000256" key="2">
    <source>
        <dbReference type="ARBA" id="ARBA00022692"/>
    </source>
</evidence>